<dbReference type="OrthoDB" id="9788101at2"/>
<dbReference type="AlphaFoldDB" id="A0A5C8J2K7"/>
<accession>A0A5C8J2K7</accession>
<evidence type="ECO:0000313" key="2">
    <source>
        <dbReference type="EMBL" id="TXK29477.1"/>
    </source>
</evidence>
<dbReference type="EMBL" id="VRTY01000109">
    <property type="protein sequence ID" value="TXK29477.1"/>
    <property type="molecule type" value="Genomic_DNA"/>
</dbReference>
<dbReference type="InterPro" id="IPR029044">
    <property type="entry name" value="Nucleotide-diphossugar_trans"/>
</dbReference>
<keyword evidence="3" id="KW-1185">Reference proteome</keyword>
<dbReference type="PANTHER" id="PTHR43685:SF2">
    <property type="entry name" value="GLYCOSYLTRANSFERASE 2-LIKE DOMAIN-CONTAINING PROTEIN"/>
    <property type="match status" value="1"/>
</dbReference>
<proteinExistence type="predicted"/>
<dbReference type="Proteomes" id="UP000321926">
    <property type="component" value="Unassembled WGS sequence"/>
</dbReference>
<dbReference type="InterPro" id="IPR050834">
    <property type="entry name" value="Glycosyltransf_2"/>
</dbReference>
<name>A0A5C8J2K7_9BACT</name>
<comment type="caution">
    <text evidence="2">The sequence shown here is derived from an EMBL/GenBank/DDBJ whole genome shotgun (WGS) entry which is preliminary data.</text>
</comment>
<dbReference type="Gene3D" id="3.90.550.10">
    <property type="entry name" value="Spore Coat Polysaccharide Biosynthesis Protein SpsA, Chain A"/>
    <property type="match status" value="1"/>
</dbReference>
<evidence type="ECO:0000259" key="1">
    <source>
        <dbReference type="Pfam" id="PF00535"/>
    </source>
</evidence>
<dbReference type="Pfam" id="PF00535">
    <property type="entry name" value="Glycos_transf_2"/>
    <property type="match status" value="1"/>
</dbReference>
<dbReference type="CDD" id="cd06433">
    <property type="entry name" value="GT_2_WfgS_like"/>
    <property type="match status" value="1"/>
</dbReference>
<dbReference type="GO" id="GO:0016740">
    <property type="term" value="F:transferase activity"/>
    <property type="evidence" value="ECO:0007669"/>
    <property type="project" value="UniProtKB-KW"/>
</dbReference>
<reference evidence="2 3" key="1">
    <citation type="submission" date="2019-08" db="EMBL/GenBank/DDBJ databases">
        <authorList>
            <person name="Shi S."/>
        </authorList>
    </citation>
    <scope>NUCLEOTIDE SEQUENCE [LARGE SCALE GENOMIC DNA]</scope>
    <source>
        <strain evidence="2 3">GY10130</strain>
    </source>
</reference>
<sequence length="247" mass="28110">MKISIITIVYNNKETIADAIESVLRQSYTDIEYIVVDGLSTDGTVEVVKSYEDKIAKFVSEKDKGLYDAINKGIGLATGEVVGLLHSDDILASKDTVAGIAKAFKAHSTDSVYGDLLYVQKEDTTKTVRNWVSGAYNRNNFLFGWMPPHPSFYVKRECYQKFGVFNTSFKSAADYELMLRFLYKHHITTAYLPEVLVRMRVGGKSNVTLKNRIRANQEDYNAWVVNGLKPKVYTRFLKPLRKLTQFF</sequence>
<dbReference type="PANTHER" id="PTHR43685">
    <property type="entry name" value="GLYCOSYLTRANSFERASE"/>
    <property type="match status" value="1"/>
</dbReference>
<dbReference type="RefSeq" id="WP_147923670.1">
    <property type="nucleotide sequence ID" value="NZ_VRTY01000109.1"/>
</dbReference>
<dbReference type="InterPro" id="IPR001173">
    <property type="entry name" value="Glyco_trans_2-like"/>
</dbReference>
<organism evidence="2 3">
    <name type="scientific">Pontibacter qinzhouensis</name>
    <dbReference type="NCBI Taxonomy" id="2603253"/>
    <lineage>
        <taxon>Bacteria</taxon>
        <taxon>Pseudomonadati</taxon>
        <taxon>Bacteroidota</taxon>
        <taxon>Cytophagia</taxon>
        <taxon>Cytophagales</taxon>
        <taxon>Hymenobacteraceae</taxon>
        <taxon>Pontibacter</taxon>
    </lineage>
</organism>
<protein>
    <submittedName>
        <fullName evidence="2">Glycosyltransferase</fullName>
    </submittedName>
</protein>
<feature type="domain" description="Glycosyltransferase 2-like" evidence="1">
    <location>
        <begin position="4"/>
        <end position="141"/>
    </location>
</feature>
<keyword evidence="2" id="KW-0808">Transferase</keyword>
<dbReference type="SUPFAM" id="SSF53448">
    <property type="entry name" value="Nucleotide-diphospho-sugar transferases"/>
    <property type="match status" value="1"/>
</dbReference>
<evidence type="ECO:0000313" key="3">
    <source>
        <dbReference type="Proteomes" id="UP000321926"/>
    </source>
</evidence>
<gene>
    <name evidence="2" type="ORF">FVR03_20640</name>
</gene>